<dbReference type="Gene3D" id="3.30.70.260">
    <property type="match status" value="1"/>
</dbReference>
<dbReference type="STRING" id="188932.AY601_2342"/>
<dbReference type="EMBL" id="QLLR01000040">
    <property type="protein sequence ID" value="RAJ22190.1"/>
    <property type="molecule type" value="Genomic_DNA"/>
</dbReference>
<dbReference type="GO" id="GO:0004751">
    <property type="term" value="F:ribose-5-phosphate isomerase activity"/>
    <property type="evidence" value="ECO:0007669"/>
    <property type="project" value="UniProtKB-UniRule"/>
</dbReference>
<dbReference type="SUPFAM" id="SSF100950">
    <property type="entry name" value="NagB/RpiA/CoA transferase-like"/>
    <property type="match status" value="1"/>
</dbReference>
<feature type="binding site" evidence="3">
    <location>
        <begin position="89"/>
        <end position="92"/>
    </location>
    <ligand>
        <name>substrate</name>
    </ligand>
</feature>
<name>A0A327RZ52_9SPHI</name>
<comment type="subunit">
    <text evidence="3">Homodimer.</text>
</comment>
<dbReference type="AlphaFoldDB" id="A0A327RZ52"/>
<evidence type="ECO:0000256" key="3">
    <source>
        <dbReference type="HAMAP-Rule" id="MF_00170"/>
    </source>
</evidence>
<dbReference type="SUPFAM" id="SSF75445">
    <property type="entry name" value="D-ribose-5-phosphate isomerase (RpiA), lid domain"/>
    <property type="match status" value="1"/>
</dbReference>
<dbReference type="NCBIfam" id="TIGR00021">
    <property type="entry name" value="rpiA"/>
    <property type="match status" value="1"/>
</dbReference>
<feature type="binding site" evidence="3">
    <location>
        <begin position="102"/>
        <end position="105"/>
    </location>
    <ligand>
        <name>substrate</name>
    </ligand>
</feature>
<comment type="function">
    <text evidence="3">Catalyzes the reversible conversion of ribose-5-phosphate to ribulose 5-phosphate.</text>
</comment>
<dbReference type="FunFam" id="3.40.50.1360:FF:000001">
    <property type="entry name" value="Ribose-5-phosphate isomerase A"/>
    <property type="match status" value="1"/>
</dbReference>
<evidence type="ECO:0000256" key="2">
    <source>
        <dbReference type="ARBA" id="ARBA00023235"/>
    </source>
</evidence>
<dbReference type="PANTHER" id="PTHR11934">
    <property type="entry name" value="RIBOSE-5-PHOSPHATE ISOMERASE"/>
    <property type="match status" value="1"/>
</dbReference>
<sequence length="231" mass="24741">MDKQSIDKKDLEKQLAAKAAVKFIQQNDIVGLGTGSTAFFAIQEIALLLKNGLKIKGVPTSEHTAAMALSLGIELLPMEEVKSIDITIDGADEFDTQLNLVKGGGGALFREKIVASLTKNEIIIADSGKLVTQLGKFKVPIEVVPLALNYVVQQLGKLNGKGEVRMKDNSPFITDNHNIIVDADFGLISDPAALSESLNRIEGILAHGLFVQLTSKIIMGKGTETIIYAGN</sequence>
<dbReference type="EC" id="5.3.1.6" evidence="3"/>
<evidence type="ECO:0000313" key="4">
    <source>
        <dbReference type="EMBL" id="RAJ22190.1"/>
    </source>
</evidence>
<comment type="catalytic activity">
    <reaction evidence="1 3">
        <text>aldehydo-D-ribose 5-phosphate = D-ribulose 5-phosphate</text>
        <dbReference type="Rhea" id="RHEA:14657"/>
        <dbReference type="ChEBI" id="CHEBI:58121"/>
        <dbReference type="ChEBI" id="CHEBI:58273"/>
        <dbReference type="EC" id="5.3.1.6"/>
    </reaction>
</comment>
<dbReference type="Pfam" id="PF06026">
    <property type="entry name" value="Rib_5-P_isom_A"/>
    <property type="match status" value="1"/>
</dbReference>
<dbReference type="GO" id="GO:0006014">
    <property type="term" value="P:D-ribose metabolic process"/>
    <property type="evidence" value="ECO:0007669"/>
    <property type="project" value="TreeGrafter"/>
</dbReference>
<organism evidence="4 5">
    <name type="scientific">Pedobacter cryoconitis</name>
    <dbReference type="NCBI Taxonomy" id="188932"/>
    <lineage>
        <taxon>Bacteria</taxon>
        <taxon>Pseudomonadati</taxon>
        <taxon>Bacteroidota</taxon>
        <taxon>Sphingobacteriia</taxon>
        <taxon>Sphingobacteriales</taxon>
        <taxon>Sphingobacteriaceae</taxon>
        <taxon>Pedobacter</taxon>
    </lineage>
</organism>
<dbReference type="GO" id="GO:0005829">
    <property type="term" value="C:cytosol"/>
    <property type="evidence" value="ECO:0007669"/>
    <property type="project" value="TreeGrafter"/>
</dbReference>
<dbReference type="NCBIfam" id="NF001924">
    <property type="entry name" value="PRK00702.1"/>
    <property type="match status" value="1"/>
</dbReference>
<feature type="active site" description="Proton acceptor" evidence="3">
    <location>
        <position position="111"/>
    </location>
</feature>
<reference evidence="4 5" key="1">
    <citation type="submission" date="2018-06" db="EMBL/GenBank/DDBJ databases">
        <title>Genomic Encyclopedia of Archaeal and Bacterial Type Strains, Phase II (KMG-II): from individual species to whole genera.</title>
        <authorList>
            <person name="Goeker M."/>
        </authorList>
    </citation>
    <scope>NUCLEOTIDE SEQUENCE [LARGE SCALE GENOMIC DNA]</scope>
    <source>
        <strain evidence="4 5">DSM 14825</strain>
    </source>
</reference>
<dbReference type="UniPathway" id="UPA00115">
    <property type="reaction ID" value="UER00412"/>
</dbReference>
<protein>
    <recommendedName>
        <fullName evidence="3">Ribose-5-phosphate isomerase A</fullName>
        <ecNumber evidence="3">5.3.1.6</ecNumber>
    </recommendedName>
    <alternativeName>
        <fullName evidence="3">Phosphoriboisomerase A</fullName>
        <shortName evidence="3">PRI</shortName>
    </alternativeName>
</protein>
<feature type="binding site" evidence="3">
    <location>
        <position position="129"/>
    </location>
    <ligand>
        <name>substrate</name>
    </ligand>
</feature>
<keyword evidence="2 3" id="KW-0413">Isomerase</keyword>
<dbReference type="PANTHER" id="PTHR11934:SF0">
    <property type="entry name" value="RIBOSE-5-PHOSPHATE ISOMERASE"/>
    <property type="match status" value="1"/>
</dbReference>
<dbReference type="RefSeq" id="WP_245952880.1">
    <property type="nucleotide sequence ID" value="NZ_QLLR01000040.1"/>
</dbReference>
<dbReference type="InterPro" id="IPR004788">
    <property type="entry name" value="Ribose5P_isomerase_type_A"/>
</dbReference>
<gene>
    <name evidence="3" type="primary">rpiA</name>
    <name evidence="4" type="ORF">LY11_04882</name>
</gene>
<dbReference type="Gene3D" id="3.40.50.1360">
    <property type="match status" value="1"/>
</dbReference>
<dbReference type="Proteomes" id="UP000249754">
    <property type="component" value="Unassembled WGS sequence"/>
</dbReference>
<dbReference type="HAMAP" id="MF_00170">
    <property type="entry name" value="Rib_5P_isom_A"/>
    <property type="match status" value="1"/>
</dbReference>
<evidence type="ECO:0000313" key="5">
    <source>
        <dbReference type="Proteomes" id="UP000249754"/>
    </source>
</evidence>
<accession>A0A327RZ52</accession>
<feature type="binding site" evidence="3">
    <location>
        <begin position="34"/>
        <end position="37"/>
    </location>
    <ligand>
        <name>substrate</name>
    </ligand>
</feature>
<dbReference type="CDD" id="cd01398">
    <property type="entry name" value="RPI_A"/>
    <property type="match status" value="1"/>
</dbReference>
<dbReference type="InterPro" id="IPR037171">
    <property type="entry name" value="NagB/RpiA_transferase-like"/>
</dbReference>
<proteinExistence type="inferred from homology"/>
<dbReference type="GO" id="GO:0009052">
    <property type="term" value="P:pentose-phosphate shunt, non-oxidative branch"/>
    <property type="evidence" value="ECO:0007669"/>
    <property type="project" value="UniProtKB-UniRule"/>
</dbReference>
<comment type="caution">
    <text evidence="4">The sequence shown here is derived from an EMBL/GenBank/DDBJ whole genome shotgun (WGS) entry which is preliminary data.</text>
</comment>
<comment type="pathway">
    <text evidence="3">Carbohydrate degradation; pentose phosphate pathway; D-ribose 5-phosphate from D-ribulose 5-phosphate (non-oxidative stage): step 1/1.</text>
</comment>
<dbReference type="InterPro" id="IPR020672">
    <property type="entry name" value="Ribose5P_isomerase_typA_subgr"/>
</dbReference>
<evidence type="ECO:0000256" key="1">
    <source>
        <dbReference type="ARBA" id="ARBA00001713"/>
    </source>
</evidence>
<comment type="similarity">
    <text evidence="3">Belongs to the ribose 5-phosphate isomerase family.</text>
</comment>